<evidence type="ECO:0000259" key="16">
    <source>
        <dbReference type="PROSITE" id="PS50072"/>
    </source>
</evidence>
<comment type="catalytic activity">
    <reaction evidence="1">
        <text>[protein]-peptidylproline (omega=180) = [protein]-peptidylproline (omega=0)</text>
        <dbReference type="Rhea" id="RHEA:16237"/>
        <dbReference type="Rhea" id="RHEA-COMP:10747"/>
        <dbReference type="Rhea" id="RHEA-COMP:10748"/>
        <dbReference type="ChEBI" id="CHEBI:83833"/>
        <dbReference type="ChEBI" id="CHEBI:83834"/>
        <dbReference type="EC" id="5.2.1.8"/>
    </reaction>
</comment>
<dbReference type="PRINTS" id="PR00153">
    <property type="entry name" value="CSAPPISMRASE"/>
</dbReference>
<dbReference type="FunFam" id="2.40.100.10:FF:000001">
    <property type="entry name" value="Peptidyl-prolyl cis-trans isomerase"/>
    <property type="match status" value="1"/>
</dbReference>
<dbReference type="GO" id="GO:0003755">
    <property type="term" value="F:peptidyl-prolyl cis-trans isomerase activity"/>
    <property type="evidence" value="ECO:0007669"/>
    <property type="project" value="UniProtKB-KW"/>
</dbReference>
<dbReference type="PROSITE" id="PS50072">
    <property type="entry name" value="CSA_PPIASE_2"/>
    <property type="match status" value="1"/>
</dbReference>
<dbReference type="Ensembl" id="ENSORLT00020030220.1">
    <property type="protein sequence ID" value="ENSORLP00020020763.1"/>
    <property type="gene ID" value="ENSORLG00020021758.1"/>
</dbReference>
<evidence type="ECO:0000313" key="17">
    <source>
        <dbReference type="Ensembl" id="ENSORLP00020020763.1"/>
    </source>
</evidence>
<reference key="1">
    <citation type="journal article" date="2007" name="Nature">
        <title>The medaka draft genome and insights into vertebrate genome evolution.</title>
        <authorList>
            <person name="Kasahara M."/>
            <person name="Naruse K."/>
            <person name="Sasaki S."/>
            <person name="Nakatani Y."/>
            <person name="Qu W."/>
            <person name="Ahsan B."/>
            <person name="Yamada T."/>
            <person name="Nagayasu Y."/>
            <person name="Doi K."/>
            <person name="Kasai Y."/>
            <person name="Jindo T."/>
            <person name="Kobayashi D."/>
            <person name="Shimada A."/>
            <person name="Toyoda A."/>
            <person name="Kuroki Y."/>
            <person name="Fujiyama A."/>
            <person name="Sasaki T."/>
            <person name="Shimizu A."/>
            <person name="Asakawa S."/>
            <person name="Shimizu N."/>
            <person name="Hashimoto S."/>
            <person name="Yang J."/>
            <person name="Lee Y."/>
            <person name="Matsushima K."/>
            <person name="Sugano S."/>
            <person name="Sakaizumi M."/>
            <person name="Narita T."/>
            <person name="Ohishi K."/>
            <person name="Haga S."/>
            <person name="Ohta F."/>
            <person name="Nomoto H."/>
            <person name="Nogata K."/>
            <person name="Morishita T."/>
            <person name="Endo T."/>
            <person name="Shin-I T."/>
            <person name="Takeda H."/>
            <person name="Morishita S."/>
            <person name="Kohara Y."/>
        </authorList>
    </citation>
    <scope>NUCLEOTIDE SEQUENCE [LARGE SCALE GENOMIC DNA]</scope>
    <source>
        <strain>Hd-rR</strain>
    </source>
</reference>
<feature type="transmembrane region" description="Helical" evidence="15">
    <location>
        <begin position="108"/>
        <end position="125"/>
    </location>
</feature>
<reference evidence="17" key="4">
    <citation type="submission" date="2025-09" db="UniProtKB">
        <authorList>
            <consortium name="Ensembl"/>
        </authorList>
    </citation>
    <scope>IDENTIFICATION</scope>
    <source>
        <strain evidence="17">HNI</strain>
    </source>
</reference>
<sequence length="313" mass="34292">MRHRQSHISTVETPVREPCHASASDWLKNYHVSQSLFCPSLTSPVVPPPSPRGCAARILEVVVPTPDTPALLPFPPGDIKTSSDSQAVLGQLFFFLLMVGRCERRMKFFVAVTVIVGSLIFLAFPNGSSADEKKKGPKVTAKVFFDIRIGDEDVGRVVIGLFGKTVPKTVDNFVALATGEKGFGYKGSKFHRVIKQFMIQGGDFTRGDGTGGKSIYGDRFPDENFKLKHYGAGWLSMANAGKDTNGSQFFITTVQTPWLDGKHVVFGKVLEGMDVVQKIESTKTDGRDKPLKDVIIHDCGKIEVEKPFAVAKE</sequence>
<dbReference type="PANTHER" id="PTHR11071:SF477">
    <property type="entry name" value="PEPTIDYL-PROLYL CIS-TRANS ISOMERASE B"/>
    <property type="match status" value="1"/>
</dbReference>
<reference evidence="17 18" key="2">
    <citation type="submission" date="2017-04" db="EMBL/GenBank/DDBJ databases">
        <title>CpG methylation of centromeres and impact of large insertions on vertebrate speciation.</title>
        <authorList>
            <person name="Ichikawa K."/>
            <person name="Yoshimura J."/>
            <person name="Morishita S."/>
        </authorList>
    </citation>
    <scope>NUCLEOTIDE SEQUENCE</scope>
    <source>
        <strain evidence="17 18">HNI</strain>
    </source>
</reference>
<evidence type="ECO:0000256" key="12">
    <source>
        <dbReference type="ARBA" id="ARBA00041670"/>
    </source>
</evidence>
<evidence type="ECO:0000256" key="10">
    <source>
        <dbReference type="ARBA" id="ARBA00038340"/>
    </source>
</evidence>
<dbReference type="Gene3D" id="2.40.100.10">
    <property type="entry name" value="Cyclophilin-like"/>
    <property type="match status" value="1"/>
</dbReference>
<evidence type="ECO:0000256" key="6">
    <source>
        <dbReference type="ARBA" id="ARBA00022824"/>
    </source>
</evidence>
<proteinExistence type="inferred from homology"/>
<keyword evidence="15" id="KW-0472">Membrane</keyword>
<evidence type="ECO:0000256" key="3">
    <source>
        <dbReference type="ARBA" id="ARBA00004319"/>
    </source>
</evidence>
<dbReference type="GO" id="GO:0006457">
    <property type="term" value="P:protein folding"/>
    <property type="evidence" value="ECO:0007669"/>
    <property type="project" value="InterPro"/>
</dbReference>
<keyword evidence="5" id="KW-0732">Signal</keyword>
<dbReference type="PANTHER" id="PTHR11071">
    <property type="entry name" value="PEPTIDYL-PROLYL CIS-TRANS ISOMERASE"/>
    <property type="match status" value="1"/>
</dbReference>
<evidence type="ECO:0000256" key="11">
    <source>
        <dbReference type="ARBA" id="ARBA00040927"/>
    </source>
</evidence>
<dbReference type="AlphaFoldDB" id="A0A3P9LJK0"/>
<name>A0A3P9LJK0_ORYLA</name>
<evidence type="ECO:0000256" key="4">
    <source>
        <dbReference type="ARBA" id="ARBA00013194"/>
    </source>
</evidence>
<evidence type="ECO:0000256" key="7">
    <source>
        <dbReference type="ARBA" id="ARBA00023110"/>
    </source>
</evidence>
<evidence type="ECO:0000256" key="13">
    <source>
        <dbReference type="ARBA" id="ARBA00041930"/>
    </source>
</evidence>
<dbReference type="InterPro" id="IPR029000">
    <property type="entry name" value="Cyclophilin-like_dom_sf"/>
</dbReference>
<evidence type="ECO:0000256" key="9">
    <source>
        <dbReference type="ARBA" id="ARBA00037532"/>
    </source>
</evidence>
<comment type="subcellular location">
    <subcellularLocation>
        <location evidence="3">Endoplasmic reticulum lumen</location>
    </subcellularLocation>
    <subcellularLocation>
        <location evidence="2">Melanosome</location>
    </subcellularLocation>
</comment>
<feature type="domain" description="PPIase cyclophilin-type" evidence="16">
    <location>
        <begin position="144"/>
        <end position="301"/>
    </location>
</feature>
<evidence type="ECO:0000256" key="1">
    <source>
        <dbReference type="ARBA" id="ARBA00000971"/>
    </source>
</evidence>
<keyword evidence="15" id="KW-0812">Transmembrane</keyword>
<evidence type="ECO:0000256" key="5">
    <source>
        <dbReference type="ARBA" id="ARBA00022729"/>
    </source>
</evidence>
<dbReference type="Proteomes" id="UP000265180">
    <property type="component" value="Chromosome 6"/>
</dbReference>
<dbReference type="GO" id="GO:0005788">
    <property type="term" value="C:endoplasmic reticulum lumen"/>
    <property type="evidence" value="ECO:0007669"/>
    <property type="project" value="UniProtKB-SubCell"/>
</dbReference>
<dbReference type="Pfam" id="PF00160">
    <property type="entry name" value="Pro_isomerase"/>
    <property type="match status" value="1"/>
</dbReference>
<accession>A0A3P9LJK0</accession>
<evidence type="ECO:0000256" key="15">
    <source>
        <dbReference type="SAM" id="Phobius"/>
    </source>
</evidence>
<protein>
    <recommendedName>
        <fullName evidence="11">Peptidyl-prolyl cis-trans isomerase B</fullName>
        <ecNumber evidence="4">5.2.1.8</ecNumber>
    </recommendedName>
    <alternativeName>
        <fullName evidence="14">Cyclophilin B</fullName>
    </alternativeName>
    <alternativeName>
        <fullName evidence="13">Rotamase B</fullName>
    </alternativeName>
    <alternativeName>
        <fullName evidence="12">S-cyclophilin</fullName>
    </alternativeName>
</protein>
<keyword evidence="8" id="KW-0413">Isomerase</keyword>
<dbReference type="CDD" id="cd01926">
    <property type="entry name" value="cyclophilin_ABH_like"/>
    <property type="match status" value="1"/>
</dbReference>
<organism evidence="17 18">
    <name type="scientific">Oryzias latipes</name>
    <name type="common">Japanese rice fish</name>
    <name type="synonym">Japanese killifish</name>
    <dbReference type="NCBI Taxonomy" id="8090"/>
    <lineage>
        <taxon>Eukaryota</taxon>
        <taxon>Metazoa</taxon>
        <taxon>Chordata</taxon>
        <taxon>Craniata</taxon>
        <taxon>Vertebrata</taxon>
        <taxon>Euteleostomi</taxon>
        <taxon>Actinopterygii</taxon>
        <taxon>Neopterygii</taxon>
        <taxon>Teleostei</taxon>
        <taxon>Neoteleostei</taxon>
        <taxon>Acanthomorphata</taxon>
        <taxon>Ovalentaria</taxon>
        <taxon>Atherinomorphae</taxon>
        <taxon>Beloniformes</taxon>
        <taxon>Adrianichthyidae</taxon>
        <taxon>Oryziinae</taxon>
        <taxon>Oryzias</taxon>
    </lineage>
</organism>
<dbReference type="InterPro" id="IPR002130">
    <property type="entry name" value="Cyclophilin-type_PPIase_dom"/>
</dbReference>
<dbReference type="GO" id="GO:0042470">
    <property type="term" value="C:melanosome"/>
    <property type="evidence" value="ECO:0007669"/>
    <property type="project" value="UniProtKB-SubCell"/>
</dbReference>
<dbReference type="EC" id="5.2.1.8" evidence="4"/>
<keyword evidence="7" id="KW-0697">Rotamase</keyword>
<dbReference type="PROSITE" id="PS00170">
    <property type="entry name" value="CSA_PPIASE_1"/>
    <property type="match status" value="1"/>
</dbReference>
<keyword evidence="15" id="KW-1133">Transmembrane helix</keyword>
<keyword evidence="6" id="KW-0256">Endoplasmic reticulum</keyword>
<evidence type="ECO:0000313" key="18">
    <source>
        <dbReference type="Proteomes" id="UP000265180"/>
    </source>
</evidence>
<reference evidence="17" key="3">
    <citation type="submission" date="2025-08" db="UniProtKB">
        <authorList>
            <consortium name="Ensembl"/>
        </authorList>
    </citation>
    <scope>IDENTIFICATION</scope>
    <source>
        <strain evidence="17">HNI</strain>
    </source>
</reference>
<comment type="similarity">
    <text evidence="10">Belongs to the cyclophilin-type PPIase family. PPIase B subfamily.</text>
</comment>
<comment type="function">
    <text evidence="9">PPIase that catalyzes the cis-trans isomerization of proline imidic peptide bonds in oligopeptides and may therefore assist protein folding.</text>
</comment>
<dbReference type="InterPro" id="IPR020892">
    <property type="entry name" value="Cyclophilin-type_PPIase_CS"/>
</dbReference>
<evidence type="ECO:0000256" key="8">
    <source>
        <dbReference type="ARBA" id="ARBA00023235"/>
    </source>
</evidence>
<dbReference type="SUPFAM" id="SSF50891">
    <property type="entry name" value="Cyclophilin-like"/>
    <property type="match status" value="1"/>
</dbReference>
<evidence type="ECO:0000256" key="14">
    <source>
        <dbReference type="ARBA" id="ARBA00042506"/>
    </source>
</evidence>
<evidence type="ECO:0000256" key="2">
    <source>
        <dbReference type="ARBA" id="ARBA00004223"/>
    </source>
</evidence>